<dbReference type="Proteomes" id="UP000176444">
    <property type="component" value="Unassembled WGS sequence"/>
</dbReference>
<dbReference type="EMBL" id="MEUX01000032">
    <property type="protein sequence ID" value="OGC46673.1"/>
    <property type="molecule type" value="Genomic_DNA"/>
</dbReference>
<protein>
    <submittedName>
        <fullName evidence="1">Uncharacterized protein</fullName>
    </submittedName>
</protein>
<reference evidence="1 2" key="1">
    <citation type="journal article" date="2016" name="Nat. Commun.">
        <title>Thousands of microbial genomes shed light on interconnected biogeochemical processes in an aquifer system.</title>
        <authorList>
            <person name="Anantharaman K."/>
            <person name="Brown C.T."/>
            <person name="Hug L.A."/>
            <person name="Sharon I."/>
            <person name="Castelle C.J."/>
            <person name="Probst A.J."/>
            <person name="Thomas B.C."/>
            <person name="Singh A."/>
            <person name="Wilkins M.J."/>
            <person name="Karaoz U."/>
            <person name="Brodie E.L."/>
            <person name="Williams K.H."/>
            <person name="Hubbard S.S."/>
            <person name="Banfield J.F."/>
        </authorList>
    </citation>
    <scope>NUCLEOTIDE SEQUENCE [LARGE SCALE GENOMIC DNA]</scope>
</reference>
<comment type="caution">
    <text evidence="1">The sequence shown here is derived from an EMBL/GenBank/DDBJ whole genome shotgun (WGS) entry which is preliminary data.</text>
</comment>
<gene>
    <name evidence="1" type="ORF">A2713_02225</name>
</gene>
<organism evidence="1 2">
    <name type="scientific">candidate division WWE3 bacterium RIFCSPHIGHO2_01_FULL_35_17</name>
    <dbReference type="NCBI Taxonomy" id="1802614"/>
    <lineage>
        <taxon>Bacteria</taxon>
        <taxon>Katanobacteria</taxon>
    </lineage>
</organism>
<accession>A0A1F4UR75</accession>
<dbReference type="AlphaFoldDB" id="A0A1F4UR75"/>
<evidence type="ECO:0000313" key="1">
    <source>
        <dbReference type="EMBL" id="OGC46673.1"/>
    </source>
</evidence>
<proteinExistence type="predicted"/>
<evidence type="ECO:0000313" key="2">
    <source>
        <dbReference type="Proteomes" id="UP000176444"/>
    </source>
</evidence>
<sequence length="229" mass="25893">MAMNEESVNQLKQIEPHATNGISWKTVAIISLVVSGLLFLLILALIARRPMLPPQPLGPLPLEVAQPEIKQNAMTPVPTKQETEKIDVFTFPSDAFFLREGEASVQSLSQNFDTDKELVELTLSGRRDKEERSYIITMPTFDDISEPKISFQEKYGCFSVSTSGYTGYYVFKIQDGKHIDTGKQYSNCVTWIDDHRVIIAEKLYDTQEISFYILDAETNSKQVISTLTQ</sequence>
<name>A0A1F4UR75_UNCKA</name>